<dbReference type="InterPro" id="IPR006680">
    <property type="entry name" value="Amidohydro-rel"/>
</dbReference>
<evidence type="ECO:0000313" key="4">
    <source>
        <dbReference type="EMBL" id="SEN88487.1"/>
    </source>
</evidence>
<gene>
    <name evidence="3" type="ORF">RTCCBAU85039_2247</name>
    <name evidence="4" type="ORF">SAMN05216228_1008212</name>
</gene>
<feature type="region of interest" description="Disordered" evidence="1">
    <location>
        <begin position="1"/>
        <end position="20"/>
    </location>
</feature>
<keyword evidence="6" id="KW-1185">Reference proteome</keyword>
<dbReference type="Proteomes" id="UP000183063">
    <property type="component" value="Unassembled WGS sequence"/>
</dbReference>
<dbReference type="PANTHER" id="PTHR43135:SF3">
    <property type="entry name" value="ALPHA-D-RIBOSE 1-METHYLPHOSPHONATE 5-TRIPHOSPHATE DIPHOSPHATASE"/>
    <property type="match status" value="1"/>
</dbReference>
<dbReference type="Pfam" id="PF01979">
    <property type="entry name" value="Amidohydro_1"/>
    <property type="match status" value="1"/>
</dbReference>
<dbReference type="GO" id="GO:0016810">
    <property type="term" value="F:hydrolase activity, acting on carbon-nitrogen (but not peptide) bonds"/>
    <property type="evidence" value="ECO:0007669"/>
    <property type="project" value="InterPro"/>
</dbReference>
<sequence>MGSAANADDVGGLQRPFSPALTPRQNTILTHLANWYTNAEALRMATSGNAELLALSSTPNAGKLGVIEAGAFADMLVWDGNPLDDLRMVEDPQRKLSVVIKDGRIFKNTL</sequence>
<dbReference type="EMBL" id="FNXB01000010">
    <property type="protein sequence ID" value="SEH77061.1"/>
    <property type="molecule type" value="Genomic_DNA"/>
</dbReference>
<dbReference type="Gene3D" id="2.30.40.10">
    <property type="entry name" value="Urease, subunit C, domain 1"/>
    <property type="match status" value="1"/>
</dbReference>
<reference evidence="3" key="3">
    <citation type="submission" date="2016-10" db="EMBL/GenBank/DDBJ databases">
        <authorList>
            <person name="de Groot N.N."/>
        </authorList>
    </citation>
    <scope>NUCLEOTIDE SEQUENCE [LARGE SCALE GENOMIC DNA]</scope>
    <source>
        <strain evidence="3">CCBAU85039</strain>
    </source>
</reference>
<protein>
    <submittedName>
        <fullName evidence="4">Amidohydrolase family protein</fullName>
    </submittedName>
</protein>
<proteinExistence type="predicted"/>
<evidence type="ECO:0000313" key="3">
    <source>
        <dbReference type="EMBL" id="SEH77061.1"/>
    </source>
</evidence>
<dbReference type="Proteomes" id="UP000198939">
    <property type="component" value="Unassembled WGS sequence"/>
</dbReference>
<dbReference type="InterPro" id="IPR051781">
    <property type="entry name" value="Metallo-dep_Hydrolase"/>
</dbReference>
<dbReference type="STRING" id="501024.RTCCBAU85039_2247"/>
<evidence type="ECO:0000313" key="5">
    <source>
        <dbReference type="Proteomes" id="UP000183063"/>
    </source>
</evidence>
<reference evidence="4 6" key="1">
    <citation type="submission" date="2016-10" db="EMBL/GenBank/DDBJ databases">
        <authorList>
            <person name="Varghese N."/>
            <person name="Submissions S."/>
        </authorList>
    </citation>
    <scope>NUCLEOTIDE SEQUENCE [LARGE SCALE GENOMIC DNA]</scope>
    <source>
        <strain evidence="4 6">CGMCC 1.7071</strain>
    </source>
</reference>
<evidence type="ECO:0000256" key="1">
    <source>
        <dbReference type="SAM" id="MobiDB-lite"/>
    </source>
</evidence>
<reference evidence="5" key="2">
    <citation type="submission" date="2016-10" db="EMBL/GenBank/DDBJ databases">
        <authorList>
            <person name="Wibberg D."/>
        </authorList>
    </citation>
    <scope>NUCLEOTIDE SEQUENCE [LARGE SCALE GENOMIC DNA]</scope>
</reference>
<name>A0A1H8K6Z9_9HYPH</name>
<dbReference type="InterPro" id="IPR011059">
    <property type="entry name" value="Metal-dep_hydrolase_composite"/>
</dbReference>
<dbReference type="AlphaFoldDB" id="A0A1H8K6Z9"/>
<evidence type="ECO:0000313" key="6">
    <source>
        <dbReference type="Proteomes" id="UP000198939"/>
    </source>
</evidence>
<dbReference type="PANTHER" id="PTHR43135">
    <property type="entry name" value="ALPHA-D-RIBOSE 1-METHYLPHOSPHONATE 5-TRIPHOSPHATE DIPHOSPHATASE"/>
    <property type="match status" value="1"/>
</dbReference>
<dbReference type="SUPFAM" id="SSF51338">
    <property type="entry name" value="Composite domain of metallo-dependent hydrolases"/>
    <property type="match status" value="1"/>
</dbReference>
<dbReference type="Gene3D" id="3.20.20.140">
    <property type="entry name" value="Metal-dependent hydrolases"/>
    <property type="match status" value="1"/>
</dbReference>
<accession>A0A1H8K6Z9</accession>
<organism evidence="3 5">
    <name type="scientific">Rhizobium tibeticum</name>
    <dbReference type="NCBI Taxonomy" id="501024"/>
    <lineage>
        <taxon>Bacteria</taxon>
        <taxon>Pseudomonadati</taxon>
        <taxon>Pseudomonadota</taxon>
        <taxon>Alphaproteobacteria</taxon>
        <taxon>Hyphomicrobiales</taxon>
        <taxon>Rhizobiaceae</taxon>
        <taxon>Rhizobium/Agrobacterium group</taxon>
        <taxon>Rhizobium</taxon>
    </lineage>
</organism>
<feature type="domain" description="Amidohydrolase-related" evidence="2">
    <location>
        <begin position="38"/>
        <end position="105"/>
    </location>
</feature>
<evidence type="ECO:0000259" key="2">
    <source>
        <dbReference type="Pfam" id="PF01979"/>
    </source>
</evidence>
<dbReference type="EMBL" id="FOCV01000008">
    <property type="protein sequence ID" value="SEN88487.1"/>
    <property type="molecule type" value="Genomic_DNA"/>
</dbReference>